<dbReference type="Proteomes" id="UP000006898">
    <property type="component" value="Chromosome"/>
</dbReference>
<evidence type="ECO:0000313" key="3">
    <source>
        <dbReference type="EMBL" id="CBE67235.1"/>
    </source>
</evidence>
<gene>
    <name evidence="3" type="ORF">DAMO_0119</name>
</gene>
<dbReference type="CDD" id="cd00198">
    <property type="entry name" value="vWFA"/>
    <property type="match status" value="1"/>
</dbReference>
<dbReference type="AlphaFoldDB" id="D5MI85"/>
<feature type="domain" description="VWFA" evidence="2">
    <location>
        <begin position="83"/>
        <end position="282"/>
    </location>
</feature>
<dbReference type="EMBL" id="FP565575">
    <property type="protein sequence ID" value="CBE67235.1"/>
    <property type="molecule type" value="Genomic_DNA"/>
</dbReference>
<organism evidence="3 4">
    <name type="scientific">Methylomirabilis oxygeniifera</name>
    <dbReference type="NCBI Taxonomy" id="671143"/>
    <lineage>
        <taxon>Bacteria</taxon>
        <taxon>Candidatus Methylomirabilota</taxon>
        <taxon>Candidatus Methylomirabilia</taxon>
        <taxon>Candidatus Methylomirabilales</taxon>
        <taxon>Candidatus Methylomirabilaceae</taxon>
        <taxon>Candidatus Methylomirabilis</taxon>
    </lineage>
</organism>
<dbReference type="Gene3D" id="3.40.50.410">
    <property type="entry name" value="von Willebrand factor, type A domain"/>
    <property type="match status" value="1"/>
</dbReference>
<evidence type="ECO:0000259" key="2">
    <source>
        <dbReference type="PROSITE" id="PS50234"/>
    </source>
</evidence>
<dbReference type="eggNOG" id="COG2304">
    <property type="taxonomic scope" value="Bacteria"/>
</dbReference>
<keyword evidence="1" id="KW-0472">Membrane</keyword>
<keyword evidence="1" id="KW-1133">Transmembrane helix</keyword>
<dbReference type="KEGG" id="mox:DAMO_0119"/>
<dbReference type="STRING" id="671143.DAMO_0119"/>
<protein>
    <submittedName>
        <fullName evidence="3">Putative mxaC protein, involved in Ca2+ insertion in methanol dehydrogenase</fullName>
    </submittedName>
</protein>
<reference evidence="3 4" key="1">
    <citation type="journal article" date="2010" name="Nature">
        <title>Nitrite-driven anaerobic methane oxidation by oxygenic bacteria.</title>
        <authorList>
            <person name="Ettwig K.F."/>
            <person name="Butler M.K."/>
            <person name="Le Paslier D."/>
            <person name="Pelletier E."/>
            <person name="Mangenot S."/>
            <person name="Kuypers M.M.M."/>
            <person name="Schreiber F."/>
            <person name="Dutilh B.E."/>
            <person name="Zedelius J."/>
            <person name="de Beer D."/>
            <person name="Gloerich J."/>
            <person name="Wessels H.J.C.T."/>
            <person name="van Allen T."/>
            <person name="Luesken F."/>
            <person name="Wu M."/>
            <person name="van de Pas-Schoonen K.T."/>
            <person name="Op den Camp H.J.M."/>
            <person name="Janssen-Megens E.M."/>
            <person name="Francoijs K-J."/>
            <person name="Stunnenberg H."/>
            <person name="Weissenbach J."/>
            <person name="Jetten M.S.M."/>
            <person name="Strous M."/>
        </authorList>
    </citation>
    <scope>NUCLEOTIDE SEQUENCE [LARGE SCALE GENOMIC DNA]</scope>
</reference>
<dbReference type="InterPro" id="IPR036465">
    <property type="entry name" value="vWFA_dom_sf"/>
</dbReference>
<dbReference type="Pfam" id="PF13519">
    <property type="entry name" value="VWA_2"/>
    <property type="match status" value="1"/>
</dbReference>
<dbReference type="SUPFAM" id="SSF53300">
    <property type="entry name" value="vWA-like"/>
    <property type="match status" value="1"/>
</dbReference>
<feature type="transmembrane region" description="Helical" evidence="1">
    <location>
        <begin position="41"/>
        <end position="68"/>
    </location>
</feature>
<name>D5MI85_METO1</name>
<sequence length="328" mass="35641">MNLSVDSPYLLSLALLALLPLWLHGHRRLSYPWLSVIPPDPISTVIGIGIRIMAALGILALTLGIAGLHLEGETIERIGQGTQIVLVLDKSSSMDQTFAGRSATGSGQESKGRAARRLLAAFVSRRPTDLFSMVVFSTAPILVLPFNHSAEAIQAAIRAAESPGLAFTNVGRALGLALDGFKDLPQTGGRILLLVSDGAARIDDRTQQHLRTLFQQHRVNLLWIFLRTEGGPGIFDEPKDHLEVDTVPEYALHRYFQTLGVPYHAYQAESAEALDRAIRDVVLLANQPIRYQEQIPGGDLSGLCYAVASTLILGLVAVTCCEVRRWPG</sequence>
<dbReference type="SMART" id="SM00327">
    <property type="entry name" value="VWA"/>
    <property type="match status" value="1"/>
</dbReference>
<evidence type="ECO:0000256" key="1">
    <source>
        <dbReference type="SAM" id="Phobius"/>
    </source>
</evidence>
<evidence type="ECO:0000313" key="4">
    <source>
        <dbReference type="Proteomes" id="UP000006898"/>
    </source>
</evidence>
<proteinExistence type="predicted"/>
<dbReference type="PROSITE" id="PS50234">
    <property type="entry name" value="VWFA"/>
    <property type="match status" value="1"/>
</dbReference>
<accession>D5MI85</accession>
<keyword evidence="1" id="KW-0812">Transmembrane</keyword>
<dbReference type="HOGENOM" id="CLU_071823_0_0_0"/>
<dbReference type="InterPro" id="IPR002035">
    <property type="entry name" value="VWF_A"/>
</dbReference>